<keyword evidence="1" id="KW-1133">Transmembrane helix</keyword>
<evidence type="ECO:0000313" key="3">
    <source>
        <dbReference type="Proteomes" id="UP000823388"/>
    </source>
</evidence>
<reference evidence="2" key="1">
    <citation type="submission" date="2020-05" db="EMBL/GenBank/DDBJ databases">
        <title>WGS assembly of Panicum virgatum.</title>
        <authorList>
            <person name="Lovell J.T."/>
            <person name="Jenkins J."/>
            <person name="Shu S."/>
            <person name="Juenger T.E."/>
            <person name="Schmutz J."/>
        </authorList>
    </citation>
    <scope>NUCLEOTIDE SEQUENCE</scope>
    <source>
        <strain evidence="2">AP13</strain>
    </source>
</reference>
<protein>
    <submittedName>
        <fullName evidence="2">Uncharacterized protein</fullName>
    </submittedName>
</protein>
<evidence type="ECO:0000256" key="1">
    <source>
        <dbReference type="SAM" id="Phobius"/>
    </source>
</evidence>
<organism evidence="2 3">
    <name type="scientific">Panicum virgatum</name>
    <name type="common">Blackwell switchgrass</name>
    <dbReference type="NCBI Taxonomy" id="38727"/>
    <lineage>
        <taxon>Eukaryota</taxon>
        <taxon>Viridiplantae</taxon>
        <taxon>Streptophyta</taxon>
        <taxon>Embryophyta</taxon>
        <taxon>Tracheophyta</taxon>
        <taxon>Spermatophyta</taxon>
        <taxon>Magnoliopsida</taxon>
        <taxon>Liliopsida</taxon>
        <taxon>Poales</taxon>
        <taxon>Poaceae</taxon>
        <taxon>PACMAD clade</taxon>
        <taxon>Panicoideae</taxon>
        <taxon>Panicodae</taxon>
        <taxon>Paniceae</taxon>
        <taxon>Panicinae</taxon>
        <taxon>Panicum</taxon>
        <taxon>Panicum sect. Hiantes</taxon>
    </lineage>
</organism>
<dbReference type="EMBL" id="CM029041">
    <property type="protein sequence ID" value="KAG2627238.1"/>
    <property type="molecule type" value="Genomic_DNA"/>
</dbReference>
<dbReference type="AlphaFoldDB" id="A0A8T0UYN4"/>
<name>A0A8T0UYN4_PANVG</name>
<gene>
    <name evidence="2" type="ORF">PVAP13_3KG122648</name>
</gene>
<dbReference type="Proteomes" id="UP000823388">
    <property type="component" value="Chromosome 3K"/>
</dbReference>
<keyword evidence="1" id="KW-0812">Transmembrane</keyword>
<comment type="caution">
    <text evidence="2">The sequence shown here is derived from an EMBL/GenBank/DDBJ whole genome shotgun (WGS) entry which is preliminary data.</text>
</comment>
<proteinExistence type="predicted"/>
<keyword evidence="1" id="KW-0472">Membrane</keyword>
<feature type="transmembrane region" description="Helical" evidence="1">
    <location>
        <begin position="20"/>
        <end position="43"/>
    </location>
</feature>
<evidence type="ECO:0000313" key="2">
    <source>
        <dbReference type="EMBL" id="KAG2627238.1"/>
    </source>
</evidence>
<keyword evidence="3" id="KW-1185">Reference proteome</keyword>
<sequence>MVPSSLVPRAMELLPQEDIVLQGGCAGIISFLLSRALFLAVWVTEKKTGAQPSELRPSEALKPVMTARRTNFVQI</sequence>
<accession>A0A8T0UYN4</accession>